<dbReference type="STRING" id="1127673.GLIP_3375"/>
<dbReference type="AlphaFoldDB" id="K6X5U9"/>
<dbReference type="eggNOG" id="COG1937">
    <property type="taxonomic scope" value="Bacteria"/>
</dbReference>
<dbReference type="Pfam" id="PF02583">
    <property type="entry name" value="Trns_repr_metal"/>
    <property type="match status" value="1"/>
</dbReference>
<comment type="similarity">
    <text evidence="1">Belongs to the FrmR/RcnR family.</text>
</comment>
<protein>
    <submittedName>
        <fullName evidence="2">Transcriptional repressor frmR</fullName>
    </submittedName>
</protein>
<dbReference type="Gene3D" id="1.20.58.1000">
    <property type="entry name" value="Metal-sensitive repressor, helix protomer"/>
    <property type="match status" value="1"/>
</dbReference>
<dbReference type="PANTHER" id="PTHR33677:SF5">
    <property type="entry name" value="TRANSCRIPTIONAL REPRESSOR FRMR"/>
    <property type="match status" value="1"/>
</dbReference>
<dbReference type="GO" id="GO:0046872">
    <property type="term" value="F:metal ion binding"/>
    <property type="evidence" value="ECO:0007669"/>
    <property type="project" value="InterPro"/>
</dbReference>
<comment type="caution">
    <text evidence="2">The sequence shown here is derived from an EMBL/GenBank/DDBJ whole genome shotgun (WGS) entry which is preliminary data.</text>
</comment>
<dbReference type="GO" id="GO:0045892">
    <property type="term" value="P:negative regulation of DNA-templated transcription"/>
    <property type="evidence" value="ECO:0007669"/>
    <property type="project" value="UniProtKB-ARBA"/>
</dbReference>
<dbReference type="Proteomes" id="UP000006334">
    <property type="component" value="Unassembled WGS sequence"/>
</dbReference>
<dbReference type="OrthoDB" id="9806052at2"/>
<dbReference type="RefSeq" id="WP_008845792.1">
    <property type="nucleotide sequence ID" value="NZ_BAEN01000065.1"/>
</dbReference>
<reference evidence="2 3" key="1">
    <citation type="journal article" date="2017" name="Antonie Van Leeuwenhoek">
        <title>Rhizobium rhizosphaerae sp. nov., a novel species isolated from rice rhizosphere.</title>
        <authorList>
            <person name="Zhao J.J."/>
            <person name="Zhang J."/>
            <person name="Zhang R.J."/>
            <person name="Zhang C.W."/>
            <person name="Yin H.Q."/>
            <person name="Zhang X.X."/>
        </authorList>
    </citation>
    <scope>NUCLEOTIDE SEQUENCE [LARGE SCALE GENOMIC DNA]</scope>
    <source>
        <strain evidence="2 3">E3</strain>
    </source>
</reference>
<evidence type="ECO:0000313" key="2">
    <source>
        <dbReference type="EMBL" id="GAC15989.1"/>
    </source>
</evidence>
<name>K6X5U9_9ALTE</name>
<dbReference type="GO" id="GO:0003677">
    <property type="term" value="F:DNA binding"/>
    <property type="evidence" value="ECO:0007669"/>
    <property type="project" value="InterPro"/>
</dbReference>
<dbReference type="CDD" id="cd10153">
    <property type="entry name" value="RcnR-FrmR-like_DUF156"/>
    <property type="match status" value="1"/>
</dbReference>
<accession>K6X5U9</accession>
<dbReference type="InterPro" id="IPR003735">
    <property type="entry name" value="Metal_Tscrpt_repr"/>
</dbReference>
<gene>
    <name evidence="2" type="primary">frmR</name>
    <name evidence="2" type="ORF">GLIP_3375</name>
</gene>
<evidence type="ECO:0000256" key="1">
    <source>
        <dbReference type="ARBA" id="ARBA00005260"/>
    </source>
</evidence>
<dbReference type="EMBL" id="BAEN01000065">
    <property type="protein sequence ID" value="GAC15989.1"/>
    <property type="molecule type" value="Genomic_DNA"/>
</dbReference>
<dbReference type="InterPro" id="IPR038390">
    <property type="entry name" value="Metal_Tscrpt_repr_sf"/>
</dbReference>
<proteinExistence type="inferred from homology"/>
<keyword evidence="3" id="KW-1185">Reference proteome</keyword>
<organism evidence="2 3">
    <name type="scientific">Aliiglaciecola lipolytica E3</name>
    <dbReference type="NCBI Taxonomy" id="1127673"/>
    <lineage>
        <taxon>Bacteria</taxon>
        <taxon>Pseudomonadati</taxon>
        <taxon>Pseudomonadota</taxon>
        <taxon>Gammaproteobacteria</taxon>
        <taxon>Alteromonadales</taxon>
        <taxon>Alteromonadaceae</taxon>
        <taxon>Aliiglaciecola</taxon>
    </lineage>
</organism>
<dbReference type="PANTHER" id="PTHR33677">
    <property type="entry name" value="TRANSCRIPTIONAL REPRESSOR FRMR-RELATED"/>
    <property type="match status" value="1"/>
</dbReference>
<sequence length="91" mass="10271">MAHIEKNKQALLTRVKKIRGQTNAIEKSLVESSGCLEVLQQVSAIKGAVNGLMNVILEDHIREHVGKNDLTNDERNHEVNELVRILKSYLK</sequence>
<evidence type="ECO:0000313" key="3">
    <source>
        <dbReference type="Proteomes" id="UP000006334"/>
    </source>
</evidence>